<protein>
    <submittedName>
        <fullName evidence="1">Uncharacterized protein</fullName>
    </submittedName>
</protein>
<organism evidence="1 2">
    <name type="scientific">Digitaria exilis</name>
    <dbReference type="NCBI Taxonomy" id="1010633"/>
    <lineage>
        <taxon>Eukaryota</taxon>
        <taxon>Viridiplantae</taxon>
        <taxon>Streptophyta</taxon>
        <taxon>Embryophyta</taxon>
        <taxon>Tracheophyta</taxon>
        <taxon>Spermatophyta</taxon>
        <taxon>Magnoliopsida</taxon>
        <taxon>Liliopsida</taxon>
        <taxon>Poales</taxon>
        <taxon>Poaceae</taxon>
        <taxon>PACMAD clade</taxon>
        <taxon>Panicoideae</taxon>
        <taxon>Panicodae</taxon>
        <taxon>Paniceae</taxon>
        <taxon>Anthephorinae</taxon>
        <taxon>Digitaria</taxon>
    </lineage>
</organism>
<evidence type="ECO:0000313" key="1">
    <source>
        <dbReference type="EMBL" id="KAF8754891.1"/>
    </source>
</evidence>
<gene>
    <name evidence="1" type="ORF">HU200_011364</name>
</gene>
<evidence type="ECO:0000313" key="2">
    <source>
        <dbReference type="Proteomes" id="UP000636709"/>
    </source>
</evidence>
<accession>A0A835KMS2</accession>
<reference evidence="1" key="1">
    <citation type="submission" date="2020-07" db="EMBL/GenBank/DDBJ databases">
        <title>Genome sequence and genetic diversity analysis of an under-domesticated orphan crop, white fonio (Digitaria exilis).</title>
        <authorList>
            <person name="Bennetzen J.L."/>
            <person name="Chen S."/>
            <person name="Ma X."/>
            <person name="Wang X."/>
            <person name="Yssel A.E.J."/>
            <person name="Chaluvadi S.R."/>
            <person name="Johnson M."/>
            <person name="Gangashetty P."/>
            <person name="Hamidou F."/>
            <person name="Sanogo M.D."/>
            <person name="Zwaenepoel A."/>
            <person name="Wallace J."/>
            <person name="Van De Peer Y."/>
            <person name="Van Deynze A."/>
        </authorList>
    </citation>
    <scope>NUCLEOTIDE SEQUENCE</scope>
    <source>
        <tissue evidence="1">Leaves</tissue>
    </source>
</reference>
<dbReference type="AlphaFoldDB" id="A0A835KMS2"/>
<dbReference type="Proteomes" id="UP000636709">
    <property type="component" value="Unassembled WGS sequence"/>
</dbReference>
<dbReference type="EMBL" id="JACEFO010000841">
    <property type="protein sequence ID" value="KAF8754891.1"/>
    <property type="molecule type" value="Genomic_DNA"/>
</dbReference>
<proteinExistence type="predicted"/>
<name>A0A835KMS2_9POAL</name>
<sequence>MLHFIYTDTMVEGRRAIAQETKRMWEIRMLRLLHITPAPRSVFTTEINTAAPEVMTGLVID</sequence>
<keyword evidence="2" id="KW-1185">Reference proteome</keyword>
<comment type="caution">
    <text evidence="1">The sequence shown here is derived from an EMBL/GenBank/DDBJ whole genome shotgun (WGS) entry which is preliminary data.</text>
</comment>